<dbReference type="InParanoid" id="A0A1I4D613"/>
<evidence type="ECO:0000256" key="6">
    <source>
        <dbReference type="ARBA" id="ARBA00022741"/>
    </source>
</evidence>
<dbReference type="Pfam" id="PF02223">
    <property type="entry name" value="Thymidylate_kin"/>
    <property type="match status" value="1"/>
</dbReference>
<name>A0A1I4D613_9ACTN</name>
<dbReference type="GO" id="GO:0005524">
    <property type="term" value="F:ATP binding"/>
    <property type="evidence" value="ECO:0007669"/>
    <property type="project" value="UniProtKB-UniRule"/>
</dbReference>
<feature type="binding site" evidence="11">
    <location>
        <begin position="16"/>
        <end position="23"/>
    </location>
    <ligand>
        <name>ATP</name>
        <dbReference type="ChEBI" id="CHEBI:30616"/>
    </ligand>
</feature>
<reference evidence="13 14" key="1">
    <citation type="submission" date="2016-10" db="EMBL/GenBank/DDBJ databases">
        <authorList>
            <person name="de Groot N.N."/>
        </authorList>
    </citation>
    <scope>NUCLEOTIDE SEQUENCE [LARGE SCALE GENOMIC DNA]</scope>
    <source>
        <strain evidence="13 14">DSM 45317</strain>
    </source>
</reference>
<dbReference type="Proteomes" id="UP000199152">
    <property type="component" value="Unassembled WGS sequence"/>
</dbReference>
<dbReference type="InterPro" id="IPR018095">
    <property type="entry name" value="Thymidylate_kin_CS"/>
</dbReference>
<dbReference type="Gene3D" id="3.40.50.300">
    <property type="entry name" value="P-loop containing nucleotide triphosphate hydrolases"/>
    <property type="match status" value="1"/>
</dbReference>
<dbReference type="GO" id="GO:0004798">
    <property type="term" value="F:dTMP kinase activity"/>
    <property type="evidence" value="ECO:0007669"/>
    <property type="project" value="UniProtKB-UniRule"/>
</dbReference>
<accession>A0A1I4D613</accession>
<dbReference type="InterPro" id="IPR027417">
    <property type="entry name" value="P-loop_NTPase"/>
</dbReference>
<dbReference type="InterPro" id="IPR018094">
    <property type="entry name" value="Thymidylate_kinase"/>
</dbReference>
<dbReference type="FunFam" id="3.40.50.300:FF:000225">
    <property type="entry name" value="Thymidylate kinase"/>
    <property type="match status" value="1"/>
</dbReference>
<evidence type="ECO:0000256" key="2">
    <source>
        <dbReference type="ARBA" id="ARBA00012980"/>
    </source>
</evidence>
<evidence type="ECO:0000256" key="3">
    <source>
        <dbReference type="ARBA" id="ARBA00017144"/>
    </source>
</evidence>
<evidence type="ECO:0000256" key="5">
    <source>
        <dbReference type="ARBA" id="ARBA00022727"/>
    </source>
</evidence>
<dbReference type="EC" id="2.7.4.9" evidence="2 11"/>
<dbReference type="GO" id="GO:0006233">
    <property type="term" value="P:dTDP biosynthetic process"/>
    <property type="evidence" value="ECO:0007669"/>
    <property type="project" value="InterPro"/>
</dbReference>
<evidence type="ECO:0000259" key="12">
    <source>
        <dbReference type="Pfam" id="PF02223"/>
    </source>
</evidence>
<dbReference type="InterPro" id="IPR039430">
    <property type="entry name" value="Thymidylate_kin-like_dom"/>
</dbReference>
<evidence type="ECO:0000256" key="9">
    <source>
        <dbReference type="ARBA" id="ARBA00048743"/>
    </source>
</evidence>
<evidence type="ECO:0000256" key="10">
    <source>
        <dbReference type="ARBA" id="ARBA00057735"/>
    </source>
</evidence>
<dbReference type="CDD" id="cd01672">
    <property type="entry name" value="TMPK"/>
    <property type="match status" value="1"/>
</dbReference>
<dbReference type="NCBIfam" id="TIGR00041">
    <property type="entry name" value="DTMP_kinase"/>
    <property type="match status" value="1"/>
</dbReference>
<dbReference type="PANTHER" id="PTHR10344:SF4">
    <property type="entry name" value="UMP-CMP KINASE 2, MITOCHONDRIAL"/>
    <property type="match status" value="1"/>
</dbReference>
<evidence type="ECO:0000256" key="4">
    <source>
        <dbReference type="ARBA" id="ARBA00022679"/>
    </source>
</evidence>
<keyword evidence="6 11" id="KW-0547">Nucleotide-binding</keyword>
<dbReference type="HAMAP" id="MF_00165">
    <property type="entry name" value="Thymidylate_kinase"/>
    <property type="match status" value="1"/>
</dbReference>
<dbReference type="SUPFAM" id="SSF52540">
    <property type="entry name" value="P-loop containing nucleoside triphosphate hydrolases"/>
    <property type="match status" value="1"/>
</dbReference>
<gene>
    <name evidence="11" type="primary">tmk</name>
    <name evidence="13" type="ORF">SAMN04488085_104213</name>
</gene>
<evidence type="ECO:0000256" key="11">
    <source>
        <dbReference type="HAMAP-Rule" id="MF_00165"/>
    </source>
</evidence>
<dbReference type="STRING" id="504800.SAMN04488085_104213"/>
<evidence type="ECO:0000313" key="13">
    <source>
        <dbReference type="EMBL" id="SFK88972.1"/>
    </source>
</evidence>
<proteinExistence type="inferred from homology"/>
<keyword evidence="4 11" id="KW-0808">Transferase</keyword>
<keyword evidence="5 11" id="KW-0545">Nucleotide biosynthesis</keyword>
<dbReference type="GO" id="GO:0006227">
    <property type="term" value="P:dUDP biosynthetic process"/>
    <property type="evidence" value="ECO:0007669"/>
    <property type="project" value="TreeGrafter"/>
</dbReference>
<dbReference type="PANTHER" id="PTHR10344">
    <property type="entry name" value="THYMIDYLATE KINASE"/>
    <property type="match status" value="1"/>
</dbReference>
<protein>
    <recommendedName>
        <fullName evidence="3 11">Thymidylate kinase</fullName>
        <ecNumber evidence="2 11">2.7.4.9</ecNumber>
    </recommendedName>
    <alternativeName>
        <fullName evidence="11">dTMP kinase</fullName>
    </alternativeName>
</protein>
<keyword evidence="8 11" id="KW-0067">ATP-binding</keyword>
<dbReference type="GO" id="GO:0006235">
    <property type="term" value="P:dTTP biosynthetic process"/>
    <property type="evidence" value="ECO:0007669"/>
    <property type="project" value="UniProtKB-UniRule"/>
</dbReference>
<dbReference type="FunCoup" id="A0A1I4D613">
    <property type="interactions" value="158"/>
</dbReference>
<comment type="function">
    <text evidence="10 11">Phosphorylation of dTMP to form dTDP in both de novo and salvage pathways of dTTP synthesis.</text>
</comment>
<keyword evidence="14" id="KW-1185">Reference proteome</keyword>
<comment type="similarity">
    <text evidence="1 11">Belongs to the thymidylate kinase family.</text>
</comment>
<dbReference type="EMBL" id="FOSW01000004">
    <property type="protein sequence ID" value="SFK88972.1"/>
    <property type="molecule type" value="Genomic_DNA"/>
</dbReference>
<dbReference type="RefSeq" id="WP_245753473.1">
    <property type="nucleotide sequence ID" value="NZ_FOSW01000004.1"/>
</dbReference>
<feature type="domain" description="Thymidylate kinase-like" evidence="12">
    <location>
        <begin position="14"/>
        <end position="202"/>
    </location>
</feature>
<dbReference type="PROSITE" id="PS01331">
    <property type="entry name" value="THYMIDYLATE_KINASE"/>
    <property type="match status" value="1"/>
</dbReference>
<dbReference type="AlphaFoldDB" id="A0A1I4D613"/>
<dbReference type="GO" id="GO:0005829">
    <property type="term" value="C:cytosol"/>
    <property type="evidence" value="ECO:0007669"/>
    <property type="project" value="TreeGrafter"/>
</dbReference>
<evidence type="ECO:0000313" key="14">
    <source>
        <dbReference type="Proteomes" id="UP000199152"/>
    </source>
</evidence>
<evidence type="ECO:0000256" key="7">
    <source>
        <dbReference type="ARBA" id="ARBA00022777"/>
    </source>
</evidence>
<sequence length="215" mass="22920">MSDDEPLRGLFIAFEGGEGAGKSTQVRRLQEWLTAEGRPALATFEPGGTPAGAAIRAIVLDRAHTGLSPRAEALLYAADRAQHAHAVLRPALAAGEVVITDRFVDSSLAYQGAGRTLSLEEVRTLSRWATEGLRPDLTVLLDLPPEVGLARARGRAAADRLESESLDFHQRVRTTFRALAAAEPGRYLVLDATRPADELAADVRARVGALLGVPA</sequence>
<organism evidence="13 14">
    <name type="scientific">Geodermatophilus ruber</name>
    <dbReference type="NCBI Taxonomy" id="504800"/>
    <lineage>
        <taxon>Bacteria</taxon>
        <taxon>Bacillati</taxon>
        <taxon>Actinomycetota</taxon>
        <taxon>Actinomycetes</taxon>
        <taxon>Geodermatophilales</taxon>
        <taxon>Geodermatophilaceae</taxon>
        <taxon>Geodermatophilus</taxon>
    </lineage>
</organism>
<evidence type="ECO:0000256" key="8">
    <source>
        <dbReference type="ARBA" id="ARBA00022840"/>
    </source>
</evidence>
<evidence type="ECO:0000256" key="1">
    <source>
        <dbReference type="ARBA" id="ARBA00009776"/>
    </source>
</evidence>
<comment type="catalytic activity">
    <reaction evidence="9 11">
        <text>dTMP + ATP = dTDP + ADP</text>
        <dbReference type="Rhea" id="RHEA:13517"/>
        <dbReference type="ChEBI" id="CHEBI:30616"/>
        <dbReference type="ChEBI" id="CHEBI:58369"/>
        <dbReference type="ChEBI" id="CHEBI:63528"/>
        <dbReference type="ChEBI" id="CHEBI:456216"/>
        <dbReference type="EC" id="2.7.4.9"/>
    </reaction>
</comment>
<keyword evidence="7 11" id="KW-0418">Kinase</keyword>